<dbReference type="Proteomes" id="UP000192678">
    <property type="component" value="Unassembled WGS sequence"/>
</dbReference>
<protein>
    <submittedName>
        <fullName evidence="1">Type IX secretion system membrane protein, PorP/SprF family</fullName>
    </submittedName>
</protein>
<dbReference type="OrthoDB" id="1186563at2"/>
<name>A0A1W2C6A6_9SPHI</name>
<dbReference type="InterPro" id="IPR019861">
    <property type="entry name" value="PorP/SprF_Bacteroidetes"/>
</dbReference>
<dbReference type="STRING" id="475255.SAMN04488101_103179"/>
<evidence type="ECO:0000313" key="2">
    <source>
        <dbReference type="Proteomes" id="UP000192678"/>
    </source>
</evidence>
<dbReference type="Pfam" id="PF11751">
    <property type="entry name" value="PorP_SprF"/>
    <property type="match status" value="1"/>
</dbReference>
<evidence type="ECO:0000313" key="1">
    <source>
        <dbReference type="EMBL" id="SMC80670.1"/>
    </source>
</evidence>
<organism evidence="1 2">
    <name type="scientific">Pedobacter nyackensis</name>
    <dbReference type="NCBI Taxonomy" id="475255"/>
    <lineage>
        <taxon>Bacteria</taxon>
        <taxon>Pseudomonadati</taxon>
        <taxon>Bacteroidota</taxon>
        <taxon>Sphingobacteriia</taxon>
        <taxon>Sphingobacteriales</taxon>
        <taxon>Sphingobacteriaceae</taxon>
        <taxon>Pedobacter</taxon>
    </lineage>
</organism>
<sequence>MKKGTIMKTLIKTIAIGAFLSFGALNGIAQIDPHFSQYYAHPLWLNPALTGVTDGAYRVSLNAKQQWGTISNSFLTGGASFDVAPVKNLAFGAVVINQNAGDVNYNHLTALVSGAYRIHFGNIGLNMLNFGLQAGILNKSFDASSVTLGSQYNPVMGYDPNFGGSESFSSSNTLVPDVNFGVMYIDGNPDLRVNVFGGAMAAHLTRPVDKFLGNDVRIPIRYAAHGGARVKVTNTFDVTPNGLYMKQGTAEEISAGAYGQLMLNLDTDLLFGVNYRLDDAAIAFFGLHLKNMTFGLSYDFNTSSLNRATGNKGGLELSVSFTGRRGILGPNFFCPRL</sequence>
<dbReference type="EMBL" id="FWYB01000003">
    <property type="protein sequence ID" value="SMC80670.1"/>
    <property type="molecule type" value="Genomic_DNA"/>
</dbReference>
<keyword evidence="2" id="KW-1185">Reference proteome</keyword>
<reference evidence="1 2" key="1">
    <citation type="submission" date="2017-04" db="EMBL/GenBank/DDBJ databases">
        <authorList>
            <person name="Afonso C.L."/>
            <person name="Miller P.J."/>
            <person name="Scott M.A."/>
            <person name="Spackman E."/>
            <person name="Goraichik I."/>
            <person name="Dimitrov K.M."/>
            <person name="Suarez D.L."/>
            <person name="Swayne D.E."/>
        </authorList>
    </citation>
    <scope>NUCLEOTIDE SEQUENCE [LARGE SCALE GENOMIC DNA]</scope>
    <source>
        <strain evidence="1 2">DSM 19625</strain>
    </source>
</reference>
<accession>A0A1W2C6A6</accession>
<proteinExistence type="predicted"/>
<dbReference type="NCBIfam" id="TIGR03519">
    <property type="entry name" value="T9SS_PorP_fam"/>
    <property type="match status" value="1"/>
</dbReference>
<gene>
    <name evidence="1" type="ORF">SAMN04488101_103179</name>
</gene>
<dbReference type="AlphaFoldDB" id="A0A1W2C6A6"/>